<evidence type="ECO:0000259" key="1">
    <source>
        <dbReference type="Pfam" id="PF26405"/>
    </source>
</evidence>
<comment type="caution">
    <text evidence="2">The sequence shown here is derived from an EMBL/GenBank/DDBJ whole genome shotgun (WGS) entry which is preliminary data.</text>
</comment>
<keyword evidence="3" id="KW-1185">Reference proteome</keyword>
<dbReference type="Pfam" id="PF26405">
    <property type="entry name" value="DUF8103"/>
    <property type="match status" value="1"/>
</dbReference>
<reference evidence="2 3" key="1">
    <citation type="submission" date="2019-10" db="EMBL/GenBank/DDBJ databases">
        <title>Unraveling microbial dark matter from salterns through culturing: the case of the genus Halosegnis.</title>
        <authorList>
            <person name="Duran-Viseras A."/>
            <person name="Andrei A.-S."/>
            <person name="Vera-Gargallo B."/>
            <person name="Ghai R."/>
            <person name="Sanchez-Porro C."/>
            <person name="Ventosa A."/>
        </authorList>
    </citation>
    <scope>NUCLEOTIDE SEQUENCE [LARGE SCALE GENOMIC DNA]</scope>
    <source>
        <strain evidence="2 3">F18-79</strain>
    </source>
</reference>
<accession>A0A5N5UBH1</accession>
<evidence type="ECO:0000313" key="2">
    <source>
        <dbReference type="EMBL" id="KAB7516004.1"/>
    </source>
</evidence>
<feature type="domain" description="DUF8103" evidence="1">
    <location>
        <begin position="19"/>
        <end position="87"/>
    </location>
</feature>
<protein>
    <recommendedName>
        <fullName evidence="1">DUF8103 domain-containing protein</fullName>
    </recommendedName>
</protein>
<organism evidence="2 3">
    <name type="scientific">Halosegnis rubeus</name>
    <dbReference type="NCBI Taxonomy" id="2212850"/>
    <lineage>
        <taxon>Archaea</taxon>
        <taxon>Methanobacteriati</taxon>
        <taxon>Methanobacteriota</taxon>
        <taxon>Stenosarchaea group</taxon>
        <taxon>Halobacteria</taxon>
        <taxon>Halobacteriales</taxon>
        <taxon>Natronomonadaceae</taxon>
        <taxon>Halosegnis</taxon>
    </lineage>
</organism>
<dbReference type="InterPro" id="IPR058416">
    <property type="entry name" value="DUF8103"/>
</dbReference>
<name>A0A5N5UBH1_9EURY</name>
<gene>
    <name evidence="2" type="ORF">DM867_02345</name>
</gene>
<sequence length="90" mass="10399">MADSDLWGKSSINMEGEWLTSDAEISWLIGSALLQANQQTTRALEEHLYQLGYPDDDREVETYLRQALTEHRQIVENLELALEAVEQEYE</sequence>
<proteinExistence type="predicted"/>
<evidence type="ECO:0000313" key="3">
    <source>
        <dbReference type="Proteomes" id="UP000326865"/>
    </source>
</evidence>
<dbReference type="EMBL" id="QKKZ01000001">
    <property type="protein sequence ID" value="KAB7516004.1"/>
    <property type="molecule type" value="Genomic_DNA"/>
</dbReference>
<dbReference type="AlphaFoldDB" id="A0A5N5UBH1"/>
<dbReference type="Proteomes" id="UP000326865">
    <property type="component" value="Unassembled WGS sequence"/>
</dbReference>
<dbReference type="RefSeq" id="WP_152133646.1">
    <property type="nucleotide sequence ID" value="NZ_QKKZ01000001.1"/>
</dbReference>